<keyword evidence="2" id="KW-1185">Reference proteome</keyword>
<organism evidence="1 2">
    <name type="scientific">Micromonospora sagamiensis</name>
    <dbReference type="NCBI Taxonomy" id="47875"/>
    <lineage>
        <taxon>Bacteria</taxon>
        <taxon>Bacillati</taxon>
        <taxon>Actinomycetota</taxon>
        <taxon>Actinomycetes</taxon>
        <taxon>Micromonosporales</taxon>
        <taxon>Micromonosporaceae</taxon>
        <taxon>Micromonospora</taxon>
    </lineage>
</organism>
<dbReference type="EMBL" id="VLLP01000001">
    <property type="protein sequence ID" value="TWJ27591.1"/>
    <property type="molecule type" value="Genomic_DNA"/>
</dbReference>
<accession>A0A562WC57</accession>
<dbReference type="Proteomes" id="UP000319728">
    <property type="component" value="Unassembled WGS sequence"/>
</dbReference>
<evidence type="ECO:0000313" key="2">
    <source>
        <dbReference type="Proteomes" id="UP000319728"/>
    </source>
</evidence>
<name>A0A562WC57_9ACTN</name>
<protein>
    <submittedName>
        <fullName evidence="1">Uncharacterized protein</fullName>
    </submittedName>
</protein>
<reference evidence="1 2" key="1">
    <citation type="submission" date="2019-07" db="EMBL/GenBank/DDBJ databases">
        <title>R&amp;d 2014.</title>
        <authorList>
            <person name="Klenk H.-P."/>
        </authorList>
    </citation>
    <scope>NUCLEOTIDE SEQUENCE [LARGE SCALE GENOMIC DNA]</scope>
    <source>
        <strain evidence="1 2">DSM 43912</strain>
    </source>
</reference>
<sequence length="85" mass="9314">MDAERLDYDNVAMLACVLGCDSLYEHGFIAVQPGGVIEVSPQVALAPAVAAHCSTVLSEKATDWWSPGREPYFAWHRGHTFRHSA</sequence>
<dbReference type="OrthoDB" id="3650427at2"/>
<proteinExistence type="predicted"/>
<comment type="caution">
    <text evidence="1">The sequence shown here is derived from an EMBL/GenBank/DDBJ whole genome shotgun (WGS) entry which is preliminary data.</text>
</comment>
<dbReference type="AlphaFoldDB" id="A0A562WC57"/>
<gene>
    <name evidence="1" type="ORF">JD81_01081</name>
</gene>
<evidence type="ECO:0000313" key="1">
    <source>
        <dbReference type="EMBL" id="TWJ27591.1"/>
    </source>
</evidence>